<dbReference type="InterPro" id="IPR000189">
    <property type="entry name" value="Transglyc_AS"/>
</dbReference>
<dbReference type="AlphaFoldDB" id="A0A7R6PH75"/>
<dbReference type="InterPro" id="IPR008258">
    <property type="entry name" value="Transglycosylase_SLT_dom_1"/>
</dbReference>
<gene>
    <name evidence="6" type="primary">slt</name>
    <name evidence="6" type="ORF">AMJAP_1836</name>
</gene>
<dbReference type="PANTHER" id="PTHR37423">
    <property type="entry name" value="SOLUBLE LYTIC MUREIN TRANSGLYCOSYLASE-RELATED"/>
    <property type="match status" value="1"/>
</dbReference>
<keyword evidence="6" id="KW-0378">Hydrolase</keyword>
<organism evidence="6 7">
    <name type="scientific">Amphritea japonica ATCC BAA-1530</name>
    <dbReference type="NCBI Taxonomy" id="1278309"/>
    <lineage>
        <taxon>Bacteria</taxon>
        <taxon>Pseudomonadati</taxon>
        <taxon>Pseudomonadota</taxon>
        <taxon>Gammaproteobacteria</taxon>
        <taxon>Oceanospirillales</taxon>
        <taxon>Oceanospirillaceae</taxon>
        <taxon>Amphritea</taxon>
    </lineage>
</organism>
<feature type="chain" id="PRO_5032889610" evidence="3">
    <location>
        <begin position="25"/>
        <end position="671"/>
    </location>
</feature>
<feature type="signal peptide" evidence="3">
    <location>
        <begin position="1"/>
        <end position="24"/>
    </location>
</feature>
<dbReference type="Gene3D" id="1.10.530.10">
    <property type="match status" value="1"/>
</dbReference>
<dbReference type="Gene3D" id="1.10.1240.20">
    <property type="entry name" value="Lytic transglycosylase, superhelical linker domain"/>
    <property type="match status" value="1"/>
</dbReference>
<dbReference type="OrthoDB" id="92254at2"/>
<evidence type="ECO:0000256" key="1">
    <source>
        <dbReference type="ARBA" id="ARBA00007734"/>
    </source>
</evidence>
<protein>
    <submittedName>
        <fullName evidence="6">Soluble lytic murein transglycosylase</fullName>
        <ecNumber evidence="6">3.2.1.-</ecNumber>
    </submittedName>
</protein>
<reference evidence="6 7" key="1">
    <citation type="journal article" date="2008" name="Int. J. Syst. Evol. Microbiol.">
        <title>Amphritea japonica sp. nov. and Amphritea balenae sp. nov., isolated from the sediment adjacent to sperm whale carcasses off Kagoshima, Japan.</title>
        <authorList>
            <person name="Miyazaki M."/>
            <person name="Nogi Y."/>
            <person name="Fujiwara Y."/>
            <person name="Kawato M."/>
            <person name="Nagahama T."/>
            <person name="Kubokawa K."/>
            <person name="Horikoshi K."/>
        </authorList>
    </citation>
    <scope>NUCLEOTIDE SEQUENCE [LARGE SCALE GENOMIC DNA]</scope>
    <source>
        <strain evidence="6 7">ATCC BAA-1530</strain>
    </source>
</reference>
<accession>A0A7R6PH75</accession>
<dbReference type="GO" id="GO:0016020">
    <property type="term" value="C:membrane"/>
    <property type="evidence" value="ECO:0007669"/>
    <property type="project" value="InterPro"/>
</dbReference>
<dbReference type="Proteomes" id="UP000595663">
    <property type="component" value="Chromosome"/>
</dbReference>
<dbReference type="PROSITE" id="PS51257">
    <property type="entry name" value="PROKAR_LIPOPROTEIN"/>
    <property type="match status" value="1"/>
</dbReference>
<dbReference type="SUPFAM" id="SSF48435">
    <property type="entry name" value="Bacterial muramidases"/>
    <property type="match status" value="1"/>
</dbReference>
<feature type="domain" description="Transglycosylase SLT" evidence="4">
    <location>
        <begin position="485"/>
        <end position="601"/>
    </location>
</feature>
<name>A0A7R6PH75_9GAMM</name>
<proteinExistence type="inferred from homology"/>
<sequence length="671" mass="78180">MRLNLVNFYFWVIACCVLPNLATAEIIADSRQLYSQASAALKADNLDKYYQIKTKLTHYPLYPYLEQQEFEHDFEKVTQQQIDRYAEQYNEIPSVSILQKNWLRYLASKKHWKQYITAYESSPNSGELYQCHYRNALLETAQPKRAFKDINDLWNAGHSISRACDYVFNYWITKSQGPQSALAYQRFWRATETNNIALARYLQRFIKTKKEQQATNRFFQVSKDLSLLKNPGFMTGDALSSRKTYLYGLDKLSRKDPLLAANLWVNVRTKLSFSFEEQQKLNRNIARRLASKSNETTDSLLGQLNMFADEYIHNLRFKLALTEQNWQKVHRLIDQLSPEEQTQERWVYWKTISASHIKGLKPAYSDAFENLSKERSYYGLLASRTLQTRFHLNPQQDKVSESLLEEVSSNPAVARMHELYQLNNLYLARREWNQFTRGFDKAQLRTAATVLHRWGWHNMAIAGVAKAKFWDDISLRFPMPYSTTFDKLAGQFNIDTNWARAVARQESAYQPYARSRVGARGLMQLMPKTARSTAKRNDINYKNIAELYQPETNINLGVAYLAEMQEKFNGNQVLATAAYNAGPHRVKKWLKQRGNLPTDIWIEVIPFKETRNYVMNVMAYHAVYRTLAGQPSHVIEDQSAFRVALTEATSAQQAERLRQFVQTNNNATQTQ</sequence>
<dbReference type="Pfam" id="PF14718">
    <property type="entry name" value="SLT_L"/>
    <property type="match status" value="1"/>
</dbReference>
<dbReference type="KEGG" id="ajp:AMJAP_1836"/>
<comment type="similarity">
    <text evidence="1">Belongs to the transglycosylase Slt family.</text>
</comment>
<keyword evidence="6" id="KW-0326">Glycosidase</keyword>
<dbReference type="InterPro" id="IPR012289">
    <property type="entry name" value="Lytic_TGlycosylase_superhlx_L"/>
</dbReference>
<dbReference type="InterPro" id="IPR023346">
    <property type="entry name" value="Lysozyme-like_dom_sf"/>
</dbReference>
<dbReference type="InterPro" id="IPR037061">
    <property type="entry name" value="Lytic_TGlycoase_superhlx_L_sf"/>
</dbReference>
<feature type="domain" description="Lytic transglycosylase superhelical linker" evidence="5">
    <location>
        <begin position="407"/>
        <end position="473"/>
    </location>
</feature>
<dbReference type="SUPFAM" id="SSF53955">
    <property type="entry name" value="Lysozyme-like"/>
    <property type="match status" value="1"/>
</dbReference>
<dbReference type="GO" id="GO:0000270">
    <property type="term" value="P:peptidoglycan metabolic process"/>
    <property type="evidence" value="ECO:0007669"/>
    <property type="project" value="InterPro"/>
</dbReference>
<dbReference type="InterPro" id="IPR008939">
    <property type="entry name" value="Lytic_TGlycosylase_superhlx_U"/>
</dbReference>
<dbReference type="GO" id="GO:0008933">
    <property type="term" value="F:peptidoglycan lytic transglycosylase activity"/>
    <property type="evidence" value="ECO:0007669"/>
    <property type="project" value="InterPro"/>
</dbReference>
<dbReference type="Gene3D" id="1.25.20.10">
    <property type="entry name" value="Bacterial muramidases"/>
    <property type="match status" value="1"/>
</dbReference>
<dbReference type="PROSITE" id="PS00922">
    <property type="entry name" value="TRANSGLYCOSYLASE"/>
    <property type="match status" value="1"/>
</dbReference>
<keyword evidence="2 3" id="KW-0732">Signal</keyword>
<dbReference type="GO" id="GO:0004553">
    <property type="term" value="F:hydrolase activity, hydrolyzing O-glycosyl compounds"/>
    <property type="evidence" value="ECO:0007669"/>
    <property type="project" value="InterPro"/>
</dbReference>
<dbReference type="PANTHER" id="PTHR37423:SF5">
    <property type="entry name" value="SOLUBLE LYTIC MUREIN TRANSGLYCOSYLASE"/>
    <property type="match status" value="1"/>
</dbReference>
<evidence type="ECO:0000259" key="4">
    <source>
        <dbReference type="Pfam" id="PF01464"/>
    </source>
</evidence>
<evidence type="ECO:0000256" key="2">
    <source>
        <dbReference type="ARBA" id="ARBA00022729"/>
    </source>
</evidence>
<dbReference type="RefSeq" id="WP_019622245.1">
    <property type="nucleotide sequence ID" value="NZ_AP014545.1"/>
</dbReference>
<dbReference type="Pfam" id="PF01464">
    <property type="entry name" value="SLT"/>
    <property type="match status" value="1"/>
</dbReference>
<dbReference type="EMBL" id="AP014545">
    <property type="protein sequence ID" value="BBB26427.1"/>
    <property type="molecule type" value="Genomic_DNA"/>
</dbReference>
<dbReference type="EC" id="3.2.1.-" evidence="6"/>
<evidence type="ECO:0000313" key="6">
    <source>
        <dbReference type="EMBL" id="BBB26427.1"/>
    </source>
</evidence>
<dbReference type="CDD" id="cd13401">
    <property type="entry name" value="Slt70-like"/>
    <property type="match status" value="1"/>
</dbReference>
<dbReference type="GO" id="GO:0042597">
    <property type="term" value="C:periplasmic space"/>
    <property type="evidence" value="ECO:0007669"/>
    <property type="project" value="InterPro"/>
</dbReference>
<keyword evidence="7" id="KW-1185">Reference proteome</keyword>
<evidence type="ECO:0000313" key="7">
    <source>
        <dbReference type="Proteomes" id="UP000595663"/>
    </source>
</evidence>
<evidence type="ECO:0000259" key="5">
    <source>
        <dbReference type="Pfam" id="PF14718"/>
    </source>
</evidence>
<evidence type="ECO:0000256" key="3">
    <source>
        <dbReference type="SAM" id="SignalP"/>
    </source>
</evidence>